<name>A0ABY5CZ37_9ACTN</name>
<organism evidence="2 3">
    <name type="scientific">Nocardiopsis exhalans</name>
    <dbReference type="NCBI Taxonomy" id="163604"/>
    <lineage>
        <taxon>Bacteria</taxon>
        <taxon>Bacillati</taxon>
        <taxon>Actinomycetota</taxon>
        <taxon>Actinomycetes</taxon>
        <taxon>Streptosporangiales</taxon>
        <taxon>Nocardiopsidaceae</taxon>
        <taxon>Nocardiopsis</taxon>
    </lineage>
</organism>
<proteinExistence type="predicted"/>
<feature type="region of interest" description="Disordered" evidence="1">
    <location>
        <begin position="477"/>
        <end position="517"/>
    </location>
</feature>
<dbReference type="Proteomes" id="UP001055940">
    <property type="component" value="Chromosome"/>
</dbReference>
<reference evidence="2" key="1">
    <citation type="submission" date="2022-06" db="EMBL/GenBank/DDBJ databases">
        <authorList>
            <person name="Ping M."/>
        </authorList>
    </citation>
    <scope>NUCLEOTIDE SEQUENCE</scope>
    <source>
        <strain evidence="2">JCM11759T</strain>
    </source>
</reference>
<evidence type="ECO:0000313" key="2">
    <source>
        <dbReference type="EMBL" id="USY17086.1"/>
    </source>
</evidence>
<feature type="region of interest" description="Disordered" evidence="1">
    <location>
        <begin position="167"/>
        <end position="225"/>
    </location>
</feature>
<sequence length="517" mass="55915">MESNASTPSSTAETPNPAGFSAPRKRPKGALKGIGFILAIWVHQIFSKGLLTKPRSVLALMAIADAVDSDGRWCYFRLENLAKSIGWLLSLSSLKRAIDDLVEAGIVRKLTRSETIEFFAEDINQGRSAYQLPCVLELLVPAQDYPEPVLADINACRAQLGEEPLTVHNRPPLKRRPTPVHVEPAPRSDRPTDCSPGDCSESEVDSSVRDTSSTGEQTRQNPRSGIFSLINRIPNSFLASPETDRNLLALAVEKLLRQGLSETDVRALFAGMDRMRRPFPVLMLRLRNVRYALDFLNGSLGRGIHTSPLQTAPWPDPPDRDETSAQPKGFRLDSLGQATGTCPEHATTRNVPGGRCKICGGLCRSEPGQTMPKPQQGADTPARGGPESAPAPEPSGPPPGAEEDLDPELKAQMLDSLNDGGERVPTAQPDSKSTVRPARASGLSPRTRALLDQLHEKFKRSRRPDGTDTPKAALAQTHAGRAAPQAGPFTRADAPITGKIPLPRRPEALSAAMRASR</sequence>
<feature type="compositionally biased region" description="Polar residues" evidence="1">
    <location>
        <begin position="209"/>
        <end position="223"/>
    </location>
</feature>
<evidence type="ECO:0000256" key="1">
    <source>
        <dbReference type="SAM" id="MobiDB-lite"/>
    </source>
</evidence>
<keyword evidence="3" id="KW-1185">Reference proteome</keyword>
<dbReference type="RefSeq" id="WP_254416674.1">
    <property type="nucleotide sequence ID" value="NZ_BAAAJB010000051.1"/>
</dbReference>
<accession>A0ABY5CZ37</accession>
<feature type="compositionally biased region" description="Pro residues" evidence="1">
    <location>
        <begin position="389"/>
        <end position="400"/>
    </location>
</feature>
<dbReference type="EMBL" id="CP099837">
    <property type="protein sequence ID" value="USY17086.1"/>
    <property type="molecule type" value="Genomic_DNA"/>
</dbReference>
<gene>
    <name evidence="2" type="ORF">NE857_17100</name>
</gene>
<feature type="region of interest" description="Disordered" evidence="1">
    <location>
        <begin position="1"/>
        <end position="26"/>
    </location>
</feature>
<protein>
    <submittedName>
        <fullName evidence="2">Helix-turn-helix domain-containing protein</fullName>
    </submittedName>
</protein>
<feature type="compositionally biased region" description="Polar residues" evidence="1">
    <location>
        <begin position="1"/>
        <end position="14"/>
    </location>
</feature>
<feature type="region of interest" description="Disordered" evidence="1">
    <location>
        <begin position="302"/>
        <end position="353"/>
    </location>
</feature>
<feature type="region of interest" description="Disordered" evidence="1">
    <location>
        <begin position="367"/>
        <end position="449"/>
    </location>
</feature>
<evidence type="ECO:0000313" key="3">
    <source>
        <dbReference type="Proteomes" id="UP001055940"/>
    </source>
</evidence>